<feature type="region of interest" description="Disordered" evidence="1">
    <location>
        <begin position="27"/>
        <end position="60"/>
    </location>
</feature>
<dbReference type="EMBL" id="CAUYUJ010003091">
    <property type="protein sequence ID" value="CAK0803794.1"/>
    <property type="molecule type" value="Genomic_DNA"/>
</dbReference>
<dbReference type="Proteomes" id="UP001189429">
    <property type="component" value="Unassembled WGS sequence"/>
</dbReference>
<organism evidence="2 3">
    <name type="scientific">Prorocentrum cordatum</name>
    <dbReference type="NCBI Taxonomy" id="2364126"/>
    <lineage>
        <taxon>Eukaryota</taxon>
        <taxon>Sar</taxon>
        <taxon>Alveolata</taxon>
        <taxon>Dinophyceae</taxon>
        <taxon>Prorocentrales</taxon>
        <taxon>Prorocentraceae</taxon>
        <taxon>Prorocentrum</taxon>
    </lineage>
</organism>
<accession>A0ABN9QG40</accession>
<gene>
    <name evidence="2" type="ORF">PCOR1329_LOCUS10833</name>
</gene>
<protein>
    <submittedName>
        <fullName evidence="2">Uncharacterized protein</fullName>
    </submittedName>
</protein>
<sequence>MAQNMSVDDAAGESGLTQATGALQLAGAPVPPGLDPPAAVGALPAGTAPNQPPATTPTPAELPADLLQELVEESVSKYSELVSAVCATTAGPNLMITSSRITSWTSLHELLLHLGPEPTLPDRDARFRTAQLLCSASQSPAWSAADRSQAAAALQALAGGVRQCTDLIPEIMKVRRRQRAPDLPVWRELGASALGLLCATAPTAAELVFTQWSTLKLSTEAAAAAHPGTPAVDACRRAVVLAAKGDDRFWLELGGRPAVLWAPTDSSALGRLLKSYMKRPVANGGPPVLPGATPVFQVAAAPAYTLDFPAEALPQVLRILAAAAKRMSMEWTFPPGTLELQIVLLWRRLRRSSLPPSAFFGPVGLRSDATALIWELSGASAAMHAWELSANMSRMTALLQQDPEAAILGLKWRPCRGDRPWALPGATQDELAAARRAKRGRIGRAVPVSNMTDVQVCGSPGYDALGVYRQLMTHIEQVAWIHLREAISDAPAGCGYWRWLAAAGPVAPPGRLRLHLSSEEEVTAVREAHHGKTIQVGLDRIALQVTIDA</sequence>
<evidence type="ECO:0000313" key="2">
    <source>
        <dbReference type="EMBL" id="CAK0803794.1"/>
    </source>
</evidence>
<name>A0ABN9QG40_9DINO</name>
<proteinExistence type="predicted"/>
<reference evidence="2" key="1">
    <citation type="submission" date="2023-10" db="EMBL/GenBank/DDBJ databases">
        <authorList>
            <person name="Chen Y."/>
            <person name="Shah S."/>
            <person name="Dougan E. K."/>
            <person name="Thang M."/>
            <person name="Chan C."/>
        </authorList>
    </citation>
    <scope>NUCLEOTIDE SEQUENCE [LARGE SCALE GENOMIC DNA]</scope>
</reference>
<comment type="caution">
    <text evidence="2">The sequence shown here is derived from an EMBL/GenBank/DDBJ whole genome shotgun (WGS) entry which is preliminary data.</text>
</comment>
<keyword evidence="3" id="KW-1185">Reference proteome</keyword>
<evidence type="ECO:0000256" key="1">
    <source>
        <dbReference type="SAM" id="MobiDB-lite"/>
    </source>
</evidence>
<evidence type="ECO:0000313" key="3">
    <source>
        <dbReference type="Proteomes" id="UP001189429"/>
    </source>
</evidence>